<dbReference type="RefSeq" id="WP_229592485.1">
    <property type="nucleotide sequence ID" value="NZ_AP024485.1"/>
</dbReference>
<reference evidence="1" key="1">
    <citation type="journal article" date="2022" name="Arch. Microbiol.">
        <title>Pseudodesulfovibrio sediminis sp. nov., a mesophilic and neutrophilic sulfate-reducing bacterium isolated from sediment of a brackish lake.</title>
        <authorList>
            <person name="Takahashi A."/>
            <person name="Kojima H."/>
            <person name="Watanabe M."/>
            <person name="Fukui M."/>
        </authorList>
    </citation>
    <scope>NUCLEOTIDE SEQUENCE</scope>
    <source>
        <strain evidence="1">SF6</strain>
    </source>
</reference>
<proteinExistence type="predicted"/>
<dbReference type="EMBL" id="AP024485">
    <property type="protein sequence ID" value="BCS86846.1"/>
    <property type="molecule type" value="Genomic_DNA"/>
</dbReference>
<dbReference type="Proteomes" id="UP001053296">
    <property type="component" value="Chromosome"/>
</dbReference>
<sequence>MKIWHEVVSEHSMNLRMIGVFKEVQDADKAKDIIDKFTEYALENEGDLNESTSRYGKPLLDLMEKFRVYSIRPGEMEQFMYNVHVDVDGSSVVITTDESEVSAFMKILIDMGAKVEIYSAHDYPEATADNNSE</sequence>
<dbReference type="Pfam" id="PF19902">
    <property type="entry name" value="DUF6375"/>
    <property type="match status" value="1"/>
</dbReference>
<dbReference type="InterPro" id="IPR045955">
    <property type="entry name" value="DUF6375"/>
</dbReference>
<keyword evidence="2" id="KW-1185">Reference proteome</keyword>
<gene>
    <name evidence="1" type="ORF">PSDVSF_00880</name>
</gene>
<organism evidence="1 2">
    <name type="scientific">Pseudodesulfovibrio sediminis</name>
    <dbReference type="NCBI Taxonomy" id="2810563"/>
    <lineage>
        <taxon>Bacteria</taxon>
        <taxon>Pseudomonadati</taxon>
        <taxon>Thermodesulfobacteriota</taxon>
        <taxon>Desulfovibrionia</taxon>
        <taxon>Desulfovibrionales</taxon>
        <taxon>Desulfovibrionaceae</taxon>
    </lineage>
</organism>
<evidence type="ECO:0000313" key="1">
    <source>
        <dbReference type="EMBL" id="BCS86846.1"/>
    </source>
</evidence>
<protein>
    <submittedName>
        <fullName evidence="1">Uncharacterized protein</fullName>
    </submittedName>
</protein>
<evidence type="ECO:0000313" key="2">
    <source>
        <dbReference type="Proteomes" id="UP001053296"/>
    </source>
</evidence>
<name>A0ABM7P237_9BACT</name>
<accession>A0ABM7P237</accession>